<dbReference type="PROSITE" id="PS51294">
    <property type="entry name" value="HTH_MYB"/>
    <property type="match status" value="1"/>
</dbReference>
<accession>A0ABR2YP10</accession>
<dbReference type="InterPro" id="IPR017930">
    <property type="entry name" value="Myb_dom"/>
</dbReference>
<dbReference type="PROSITE" id="PS50090">
    <property type="entry name" value="MYB_LIKE"/>
    <property type="match status" value="1"/>
</dbReference>
<dbReference type="Pfam" id="PF00249">
    <property type="entry name" value="Myb_DNA-binding"/>
    <property type="match status" value="1"/>
</dbReference>
<dbReference type="InterPro" id="IPR009057">
    <property type="entry name" value="Homeodomain-like_sf"/>
</dbReference>
<evidence type="ECO:0000259" key="3">
    <source>
        <dbReference type="PROSITE" id="PS51294"/>
    </source>
</evidence>
<name>A0ABR2YP10_9CHLO</name>
<evidence type="ECO:0000313" key="4">
    <source>
        <dbReference type="EMBL" id="KAK9908682.1"/>
    </source>
</evidence>
<dbReference type="EMBL" id="JALJOT010000007">
    <property type="protein sequence ID" value="KAK9908682.1"/>
    <property type="molecule type" value="Genomic_DNA"/>
</dbReference>
<gene>
    <name evidence="4" type="ORF">WJX75_001374</name>
</gene>
<evidence type="ECO:0000259" key="2">
    <source>
        <dbReference type="PROSITE" id="PS50090"/>
    </source>
</evidence>
<evidence type="ECO:0000256" key="1">
    <source>
        <dbReference type="SAM" id="MobiDB-lite"/>
    </source>
</evidence>
<evidence type="ECO:0008006" key="6">
    <source>
        <dbReference type="Google" id="ProtNLM"/>
    </source>
</evidence>
<dbReference type="SMART" id="SM00717">
    <property type="entry name" value="SANT"/>
    <property type="match status" value="1"/>
</dbReference>
<keyword evidence="5" id="KW-1185">Reference proteome</keyword>
<feature type="compositionally biased region" description="Basic and acidic residues" evidence="1">
    <location>
        <begin position="168"/>
        <end position="181"/>
    </location>
</feature>
<comment type="caution">
    <text evidence="4">The sequence shown here is derived from an EMBL/GenBank/DDBJ whole genome shotgun (WGS) entry which is preliminary data.</text>
</comment>
<reference evidence="4 5" key="1">
    <citation type="journal article" date="2024" name="Nat. Commun.">
        <title>Phylogenomics reveals the evolutionary origins of lichenization in chlorophyte algae.</title>
        <authorList>
            <person name="Puginier C."/>
            <person name="Libourel C."/>
            <person name="Otte J."/>
            <person name="Skaloud P."/>
            <person name="Haon M."/>
            <person name="Grisel S."/>
            <person name="Petersen M."/>
            <person name="Berrin J.G."/>
            <person name="Delaux P.M."/>
            <person name="Dal Grande F."/>
            <person name="Keller J."/>
        </authorList>
    </citation>
    <scope>NUCLEOTIDE SEQUENCE [LARGE SCALE GENOMIC DNA]</scope>
    <source>
        <strain evidence="4 5">SAG 216-7</strain>
    </source>
</reference>
<evidence type="ECO:0000313" key="5">
    <source>
        <dbReference type="Proteomes" id="UP001491310"/>
    </source>
</evidence>
<proteinExistence type="predicted"/>
<dbReference type="InterPro" id="IPR001005">
    <property type="entry name" value="SANT/Myb"/>
</dbReference>
<feature type="domain" description="Myb-like" evidence="2">
    <location>
        <begin position="116"/>
        <end position="158"/>
    </location>
</feature>
<dbReference type="Proteomes" id="UP001491310">
    <property type="component" value="Unassembled WGS sequence"/>
</dbReference>
<dbReference type="CDD" id="cd00167">
    <property type="entry name" value="SANT"/>
    <property type="match status" value="1"/>
</dbReference>
<dbReference type="Gene3D" id="1.10.10.60">
    <property type="entry name" value="Homeodomain-like"/>
    <property type="match status" value="1"/>
</dbReference>
<protein>
    <recommendedName>
        <fullName evidence="6">Myb-like domain-containing protein</fullName>
    </recommendedName>
</protein>
<dbReference type="SUPFAM" id="SSF46689">
    <property type="entry name" value="Homeodomain-like"/>
    <property type="match status" value="1"/>
</dbReference>
<sequence>MGRRRAQQRPEFVVPAALDANGWQVAQLIQRQEEGECLYGEAIYPPAKRSRSCGLQSPLAYAIAQQRSARVQRVAVLDPRLFVPTRQLVQEAQVPVQRHTDAHVHRPPVLPTTGTNYLPEEDDLILQARELNKSWAEIASMLPGRSSTAIRKHYTNTLRPKPIPAAKQRPEDAREDSGRQGVVEVDRRCTDRSGGDARVKLLQPMKQPPPGNTVQEAHKVASLQGVRFYHAVTVQDPDDDQKHYSFDLADPAHGACFNIGMGPDGSPLISWSDLHALYELPDGTKWAEHGFFHDAEDMEELAREKGRTFGGLAAKGAEKQELFRKAGRYHSRLQNIEYECWVFKGALPPQEQLAAKDMEPTDAYFWRISFDPKTLETL</sequence>
<feature type="region of interest" description="Disordered" evidence="1">
    <location>
        <begin position="159"/>
        <end position="181"/>
    </location>
</feature>
<organism evidence="4 5">
    <name type="scientific">Coccomyxa subellipsoidea</name>
    <dbReference type="NCBI Taxonomy" id="248742"/>
    <lineage>
        <taxon>Eukaryota</taxon>
        <taxon>Viridiplantae</taxon>
        <taxon>Chlorophyta</taxon>
        <taxon>core chlorophytes</taxon>
        <taxon>Trebouxiophyceae</taxon>
        <taxon>Trebouxiophyceae incertae sedis</taxon>
        <taxon>Coccomyxaceae</taxon>
        <taxon>Coccomyxa</taxon>
    </lineage>
</organism>
<feature type="domain" description="HTH myb-type" evidence="3">
    <location>
        <begin position="119"/>
        <end position="162"/>
    </location>
</feature>